<feature type="transmembrane region" description="Helical" evidence="10">
    <location>
        <begin position="632"/>
        <end position="651"/>
    </location>
</feature>
<comment type="caution">
    <text evidence="13">The sequence shown here is derived from an EMBL/GenBank/DDBJ whole genome shotgun (WGS) entry which is preliminary data.</text>
</comment>
<feature type="transmembrane region" description="Helical" evidence="10">
    <location>
        <begin position="608"/>
        <end position="626"/>
    </location>
</feature>
<dbReference type="Gene3D" id="1.10.287.70">
    <property type="match status" value="4"/>
</dbReference>
<reference evidence="13 14" key="1">
    <citation type="submission" date="2019-07" db="EMBL/GenBank/DDBJ databases">
        <title>Genomics analysis of Aphanomyces spp. identifies a new class of oomycete effector associated with host adaptation.</title>
        <authorList>
            <person name="Gaulin E."/>
        </authorList>
    </citation>
    <scope>NUCLEOTIDE SEQUENCE [LARGE SCALE GENOMIC DNA]</scope>
    <source>
        <strain evidence="13 14">ATCC 201684</strain>
    </source>
</reference>
<feature type="domain" description="Cyclic nucleotide-binding" evidence="11">
    <location>
        <begin position="400"/>
        <end position="515"/>
    </location>
</feature>
<feature type="transmembrane region" description="Helical" evidence="10">
    <location>
        <begin position="1098"/>
        <end position="1116"/>
    </location>
</feature>
<keyword evidence="9" id="KW-0863">Zinc-finger</keyword>
<evidence type="ECO:0000313" key="13">
    <source>
        <dbReference type="EMBL" id="KAF0727539.1"/>
    </source>
</evidence>
<dbReference type="InterPro" id="IPR014710">
    <property type="entry name" value="RmlC-like_jellyroll"/>
</dbReference>
<comment type="subcellular location">
    <subcellularLocation>
        <location evidence="1">Membrane</location>
        <topology evidence="1">Multi-pass membrane protein</topology>
    </subcellularLocation>
</comment>
<keyword evidence="8" id="KW-0407">Ion channel</keyword>
<dbReference type="GO" id="GO:0008270">
    <property type="term" value="F:zinc ion binding"/>
    <property type="evidence" value="ECO:0007669"/>
    <property type="project" value="UniProtKB-KW"/>
</dbReference>
<dbReference type="VEuPathDB" id="FungiDB:AeMF1_014101"/>
<proteinExistence type="predicted"/>
<evidence type="ECO:0000256" key="4">
    <source>
        <dbReference type="ARBA" id="ARBA00022989"/>
    </source>
</evidence>
<evidence type="ECO:0000256" key="5">
    <source>
        <dbReference type="ARBA" id="ARBA00023065"/>
    </source>
</evidence>
<feature type="transmembrane region" description="Helical" evidence="10">
    <location>
        <begin position="1675"/>
        <end position="1693"/>
    </location>
</feature>
<evidence type="ECO:0000256" key="8">
    <source>
        <dbReference type="ARBA" id="ARBA00023303"/>
    </source>
</evidence>
<evidence type="ECO:0000259" key="11">
    <source>
        <dbReference type="PROSITE" id="PS50042"/>
    </source>
</evidence>
<dbReference type="SUPFAM" id="SSF81324">
    <property type="entry name" value="Voltage-gated potassium channels"/>
    <property type="match status" value="4"/>
</dbReference>
<evidence type="ECO:0000313" key="14">
    <source>
        <dbReference type="Proteomes" id="UP000481153"/>
    </source>
</evidence>
<dbReference type="InterPro" id="IPR000595">
    <property type="entry name" value="cNMP-bd_dom"/>
</dbReference>
<feature type="transmembrane region" description="Helical" evidence="10">
    <location>
        <begin position="93"/>
        <end position="115"/>
    </location>
</feature>
<evidence type="ECO:0000256" key="7">
    <source>
        <dbReference type="ARBA" id="ARBA00023286"/>
    </source>
</evidence>
<keyword evidence="9" id="KW-0479">Metal-binding</keyword>
<evidence type="ECO:0000256" key="10">
    <source>
        <dbReference type="SAM" id="Phobius"/>
    </source>
</evidence>
<feature type="transmembrane region" description="Helical" evidence="10">
    <location>
        <begin position="225"/>
        <end position="246"/>
    </location>
</feature>
<dbReference type="InterPro" id="IPR050866">
    <property type="entry name" value="CNG_cation_channel"/>
</dbReference>
<feature type="transmembrane region" description="Helical" evidence="10">
    <location>
        <begin position="1315"/>
        <end position="1337"/>
    </location>
</feature>
<evidence type="ECO:0008006" key="15">
    <source>
        <dbReference type="Google" id="ProtNLM"/>
    </source>
</evidence>
<dbReference type="Gene3D" id="1.10.287.630">
    <property type="entry name" value="Helix hairpin bin"/>
    <property type="match status" value="2"/>
</dbReference>
<feature type="transmembrane region" description="Helical" evidence="10">
    <location>
        <begin position="1850"/>
        <end position="1871"/>
    </location>
</feature>
<dbReference type="PANTHER" id="PTHR45638:SF11">
    <property type="entry name" value="CYCLIC NUCLEOTIDE-GATED CATION CHANNEL SUBUNIT A"/>
    <property type="match status" value="1"/>
</dbReference>
<evidence type="ECO:0000256" key="3">
    <source>
        <dbReference type="ARBA" id="ARBA00022692"/>
    </source>
</evidence>
<dbReference type="GO" id="GO:0044877">
    <property type="term" value="F:protein-containing complex binding"/>
    <property type="evidence" value="ECO:0007669"/>
    <property type="project" value="TreeGrafter"/>
</dbReference>
<gene>
    <name evidence="13" type="ORF">Ae201684_014368</name>
</gene>
<dbReference type="Proteomes" id="UP000481153">
    <property type="component" value="Unassembled WGS sequence"/>
</dbReference>
<keyword evidence="3 10" id="KW-0812">Transmembrane</keyword>
<dbReference type="EMBL" id="VJMJ01000193">
    <property type="protein sequence ID" value="KAF0727539.1"/>
    <property type="molecule type" value="Genomic_DNA"/>
</dbReference>
<keyword evidence="2" id="KW-0813">Transport</keyword>
<protein>
    <recommendedName>
        <fullName evidence="15">Cyclic nucleotide-binding domain-containing protein</fullName>
    </recommendedName>
</protein>
<dbReference type="PROSITE" id="PS00888">
    <property type="entry name" value="CNMP_BINDING_1"/>
    <property type="match status" value="2"/>
</dbReference>
<feature type="transmembrane region" description="Helical" evidence="10">
    <location>
        <begin position="1122"/>
        <end position="1143"/>
    </location>
</feature>
<feature type="transmembrane region" description="Helical" evidence="10">
    <location>
        <begin position="1719"/>
        <end position="1743"/>
    </location>
</feature>
<dbReference type="Gene3D" id="2.60.120.10">
    <property type="entry name" value="Jelly Rolls"/>
    <property type="match status" value="4"/>
</dbReference>
<dbReference type="SMART" id="SM00100">
    <property type="entry name" value="cNMP"/>
    <property type="match status" value="4"/>
</dbReference>
<evidence type="ECO:0000256" key="6">
    <source>
        <dbReference type="ARBA" id="ARBA00023136"/>
    </source>
</evidence>
<feature type="transmembrane region" description="Helical" evidence="10">
    <location>
        <begin position="837"/>
        <end position="855"/>
    </location>
</feature>
<feature type="domain" description="Cyclic nucleotide-binding" evidence="11">
    <location>
        <begin position="1419"/>
        <end position="1545"/>
    </location>
</feature>
<dbReference type="SUPFAM" id="SSF51206">
    <property type="entry name" value="cAMP-binding domain-like"/>
    <property type="match status" value="4"/>
</dbReference>
<dbReference type="InterPro" id="IPR018490">
    <property type="entry name" value="cNMP-bd_dom_sf"/>
</dbReference>
<feature type="transmembrane region" description="Helical" evidence="10">
    <location>
        <begin position="1643"/>
        <end position="1663"/>
    </location>
</feature>
<dbReference type="PROSITE" id="PS50119">
    <property type="entry name" value="ZF_BBOX"/>
    <property type="match status" value="1"/>
</dbReference>
<dbReference type="CDD" id="cd00038">
    <property type="entry name" value="CAP_ED"/>
    <property type="match status" value="4"/>
</dbReference>
<evidence type="ECO:0000259" key="12">
    <source>
        <dbReference type="PROSITE" id="PS50119"/>
    </source>
</evidence>
<name>A0A6G0WJU8_9STRA</name>
<feature type="transmembrane region" description="Helical" evidence="10">
    <location>
        <begin position="172"/>
        <end position="194"/>
    </location>
</feature>
<evidence type="ECO:0000256" key="9">
    <source>
        <dbReference type="PROSITE-ProRule" id="PRU00024"/>
    </source>
</evidence>
<keyword evidence="7" id="KW-1071">Ligand-gated ion channel</keyword>
<feature type="domain" description="Cyclic nucleotide-binding" evidence="11">
    <location>
        <begin position="956"/>
        <end position="1047"/>
    </location>
</feature>
<keyword evidence="4 10" id="KW-1133">Transmembrane helix</keyword>
<keyword evidence="14" id="KW-1185">Reference proteome</keyword>
<feature type="transmembrane region" description="Helical" evidence="10">
    <location>
        <begin position="734"/>
        <end position="758"/>
    </location>
</feature>
<sequence>MWGTKLRQQFSRNVLSTDHVSTFSVANTERETTSSPLWSLSSPRMHPRQLIQMWTIDTMNAIKSLQQRISWQAVRHHKCFDPHATKLAIWNSVLLLFVLYDVLAVSSILAFGHHICEHPGPLQTLIHIAEAAFLGDVYVSCYTGFYHNGDLVREPAMTRMKYIKSRQFPLDVAALIPLSFIPVNPTFCGVLFLNKLLRLQRVQRYIASFDKVFARYYILSKLVKVVVALYLYCHVMSCLYLAFGYAHHSDDGGHQWRLPEELAHAPVSTKQSAALAWVMGIVSKCLEGGTPRTLLETIFMLIVMLGGFLLFAYICGTLFMISKCEANNREHFDAKLNQLRYVLSFHRVPSYIQSRAVEFLEEGFKSRASQDRSNMSLLCPSIVKDIKFTLLRRMVAGVPFFRGCNSSFLRAVIDLMETQSHPTNYFVCREGDHGEDMFFVQSGVLTVLVDSVKVRVLRKGDFFGELSLFMNQVRTADVSTATFCILHRLGRAHISRVLNAYPDVEAIILERVAKTTEKMANPPKDTTEETQRRASLLYSDVPNRVGSRSLYFKEDIQGAKTQVLDDGEQQGLATLANKTLSASMQSSWWSKLLLHKALDRKARYRFKWLLAVMLVTLYNLVVAPFVCSFELIGYPIAIVLLNTVADLILWADIYGKFNLSYVKEAEQIIDTRKCAMDYFRTGFTFDFICVFPWWWFYPSASASLRLIRLLRLSQYHIELEEVAMFTRLTSRRRMVLLGLYLFLSYHIAGCMAQAYTYVAGYGHEEFGWLPPEDLHLTPVVNDSVLVGYLRTDGSMIPPDSQEISATLFRLYARAFQYGAVCITNLGLPFEPNTVGEYLLAFGLYLFGVLLVSYIIDEMQKRVTASAVEQMEFLTTRSRILHFLKKQKAPANLHRRVLSFLDFSWSAHRGADLNELVSELPNTIQRDIYGHICGAVLDKLAHMDHIAGVLDRLKNMLLDNITIQLYGQSEMIYHVGDEGDLLYVLLQGNVSTYTSARDTSHLHNMLPGDIFGVSTLQFDVDVSAHKENAIARSSCVVATISRETIVNIHLIYSKFSENLLKTTKHARHDAHGRLLKLVESKSGNAVNPDSTASVLWETFLFFGITYQSISVPFYMAFGFSKSGIAAADGFSIFLEICFLIDIYLKTRTGFYLFGNKVMDIQAIRKRYLFSWNFFIDVLAIIPTNLINAFTSSPRSEAWNINKLLRLFKLSSQLAHLERQYFTMMTQLRIFKLVFYIYLLSHFIGCTWYNFASNESVLLGVIKTQQFGKNKWLPGLDIALSNRNVSNVLKFTKAFYWGLGMLLGFQPGYHPTTELECFFTVVVQTFGVFLLAYVVGHLLDIVNVMDGSSRQFYSNLNYVRKLLDYFVFSEGVMTKIQYFYFYRLFHSIHEEHILVKSLPPPLATDIRMFLLKPMLRSVPFLQEDFAGDHITRVLVSRMTQQLVSRGEIIFRQGDAGQDMFFVFSGSLSVYVMPQGGRSDNPIGVKVNEISDGSYFGERSLFSSKPRTATIQAKTFCTLYKLSLSHMQSVFKWHPEWKEKVMEIVQRHFHEHAVRMQAVTNNPVPLMKKLTTTKIMPLEGSENGSKIHSTISSSGRNSVSFTKRNLVKSGTLNEILEKMRITAMPWWRRYVHNFVYVEVQSPVYRIYLGALCASLLYVALSVPYVLTFGNHGLGQAGFYLLVVNIITDSVFVYDAWLKRNLIVTTKAREFYDKDDALQRSSVIVDILAVLPLDYLLGAFFNWSALLRFNRLLKLRQLNHTIHEVYRFSMSYEVNRLKLLVLYYFILSFWTACMYFGLTFVDGFDVYWNSSLPTKEFMLDNDTCELSVHRLLRCMYFSATMYTGAGIVYEPDTMIQYIFILLVSVFGVFLMGYVIGEGSTLCIYLIQNEVDFQIHQMNIMEFLVEKRLSASLHGRIHAYMSFWWNVHQGVTFHSIIEQLPSKIRSQASLQIARLSISRFTMRFLRPLAKDAPDHEIIVQSIAERVIFEGYPKGESVIVQGNIGQTMYFVSKGELISRSTMPGVSTSRYTEGQYFGEEGFLGASMCPCSVMATRACDLLSISADNFIAALQGHARFAEALAIARDVVENVAYTEMCLNDSSEELVRITIEERASSLVHFTPMPAEKCLSQFGPFLKLLMSSHAIKKFEQSKAPSPVNRRRSMITCEKCLKRLACVLCSECQANYCSPCSIEVHSSDDLRSHLDRIRSAELYKLDTSLLGESFVETKTSIRRVPSRKLAFR</sequence>
<feature type="transmembrane region" description="Helical" evidence="10">
    <location>
        <begin position="1773"/>
        <end position="1794"/>
    </location>
</feature>
<keyword evidence="5" id="KW-0406">Ion transport</keyword>
<evidence type="ECO:0000256" key="2">
    <source>
        <dbReference type="ARBA" id="ARBA00022448"/>
    </source>
</evidence>
<dbReference type="Pfam" id="PF00027">
    <property type="entry name" value="cNMP_binding"/>
    <property type="match status" value="4"/>
</dbReference>
<dbReference type="InterPro" id="IPR018488">
    <property type="entry name" value="cNMP-bd_CS"/>
</dbReference>
<keyword evidence="6 10" id="KW-0472">Membrane</keyword>
<feature type="domain" description="B box-type" evidence="12">
    <location>
        <begin position="2155"/>
        <end position="2196"/>
    </location>
</feature>
<feature type="transmembrane region" description="Helical" evidence="10">
    <location>
        <begin position="298"/>
        <end position="321"/>
    </location>
</feature>
<feature type="domain" description="Cyclic nucleotide-binding" evidence="11">
    <location>
        <begin position="1986"/>
        <end position="2061"/>
    </location>
</feature>
<keyword evidence="9" id="KW-0862">Zinc</keyword>
<dbReference type="InterPro" id="IPR000315">
    <property type="entry name" value="Znf_B-box"/>
</dbReference>
<dbReference type="CDD" id="cd19757">
    <property type="entry name" value="Bbox1"/>
    <property type="match status" value="1"/>
</dbReference>
<dbReference type="GO" id="GO:0005221">
    <property type="term" value="F:intracellularly cyclic nucleotide-activated monoatomic cation channel activity"/>
    <property type="evidence" value="ECO:0007669"/>
    <property type="project" value="InterPro"/>
</dbReference>
<dbReference type="PANTHER" id="PTHR45638">
    <property type="entry name" value="CYCLIC NUCLEOTIDE-GATED CATION CHANNEL SUBUNIT A"/>
    <property type="match status" value="1"/>
</dbReference>
<dbReference type="PROSITE" id="PS00889">
    <property type="entry name" value="CNMP_BINDING_2"/>
    <property type="match status" value="2"/>
</dbReference>
<dbReference type="GO" id="GO:0016020">
    <property type="term" value="C:membrane"/>
    <property type="evidence" value="ECO:0007669"/>
    <property type="project" value="UniProtKB-SubCell"/>
</dbReference>
<feature type="transmembrane region" description="Helical" evidence="10">
    <location>
        <begin position="1231"/>
        <end position="1249"/>
    </location>
</feature>
<evidence type="ECO:0000256" key="1">
    <source>
        <dbReference type="ARBA" id="ARBA00004141"/>
    </source>
</evidence>
<organism evidence="13 14">
    <name type="scientific">Aphanomyces euteiches</name>
    <dbReference type="NCBI Taxonomy" id="100861"/>
    <lineage>
        <taxon>Eukaryota</taxon>
        <taxon>Sar</taxon>
        <taxon>Stramenopiles</taxon>
        <taxon>Oomycota</taxon>
        <taxon>Saprolegniomycetes</taxon>
        <taxon>Saprolegniales</taxon>
        <taxon>Verrucalvaceae</taxon>
        <taxon>Aphanomyces</taxon>
    </lineage>
</organism>
<dbReference type="PROSITE" id="PS50042">
    <property type="entry name" value="CNMP_BINDING_3"/>
    <property type="match status" value="4"/>
</dbReference>
<accession>A0A6G0WJU8</accession>